<organism evidence="1 2">
    <name type="scientific">Piloderma croceum (strain F 1598)</name>
    <dbReference type="NCBI Taxonomy" id="765440"/>
    <lineage>
        <taxon>Eukaryota</taxon>
        <taxon>Fungi</taxon>
        <taxon>Dikarya</taxon>
        <taxon>Basidiomycota</taxon>
        <taxon>Agaricomycotina</taxon>
        <taxon>Agaricomycetes</taxon>
        <taxon>Agaricomycetidae</taxon>
        <taxon>Atheliales</taxon>
        <taxon>Atheliaceae</taxon>
        <taxon>Piloderma</taxon>
    </lineage>
</organism>
<evidence type="ECO:0000313" key="2">
    <source>
        <dbReference type="Proteomes" id="UP000054166"/>
    </source>
</evidence>
<dbReference type="HOGENOM" id="CLU_1713989_0_0_1"/>
<dbReference type="EMBL" id="KN833171">
    <property type="protein sequence ID" value="KIM72028.1"/>
    <property type="molecule type" value="Genomic_DNA"/>
</dbReference>
<proteinExistence type="predicted"/>
<dbReference type="OrthoDB" id="3048394at2759"/>
<dbReference type="Proteomes" id="UP000054166">
    <property type="component" value="Unassembled WGS sequence"/>
</dbReference>
<name>A0A0C3AE10_PILCF</name>
<dbReference type="InParanoid" id="A0A0C3AE10"/>
<keyword evidence="2" id="KW-1185">Reference proteome</keyword>
<dbReference type="AlphaFoldDB" id="A0A0C3AE10"/>
<reference evidence="2" key="2">
    <citation type="submission" date="2015-01" db="EMBL/GenBank/DDBJ databases">
        <title>Evolutionary Origins and Diversification of the Mycorrhizal Mutualists.</title>
        <authorList>
            <consortium name="DOE Joint Genome Institute"/>
            <consortium name="Mycorrhizal Genomics Consortium"/>
            <person name="Kohler A."/>
            <person name="Kuo A."/>
            <person name="Nagy L.G."/>
            <person name="Floudas D."/>
            <person name="Copeland A."/>
            <person name="Barry K.W."/>
            <person name="Cichocki N."/>
            <person name="Veneault-Fourrey C."/>
            <person name="LaButti K."/>
            <person name="Lindquist E.A."/>
            <person name="Lipzen A."/>
            <person name="Lundell T."/>
            <person name="Morin E."/>
            <person name="Murat C."/>
            <person name="Riley R."/>
            <person name="Ohm R."/>
            <person name="Sun H."/>
            <person name="Tunlid A."/>
            <person name="Henrissat B."/>
            <person name="Grigoriev I.V."/>
            <person name="Hibbett D.S."/>
            <person name="Martin F."/>
        </authorList>
    </citation>
    <scope>NUCLEOTIDE SEQUENCE [LARGE SCALE GENOMIC DNA]</scope>
    <source>
        <strain evidence="2">F 1598</strain>
    </source>
</reference>
<gene>
    <name evidence="1" type="ORF">PILCRDRAFT_93623</name>
</gene>
<protein>
    <submittedName>
        <fullName evidence="1">Uncharacterized protein</fullName>
    </submittedName>
</protein>
<accession>A0A0C3AE10</accession>
<reference evidence="1 2" key="1">
    <citation type="submission" date="2014-04" db="EMBL/GenBank/DDBJ databases">
        <authorList>
            <consortium name="DOE Joint Genome Institute"/>
            <person name="Kuo A."/>
            <person name="Tarkka M."/>
            <person name="Buscot F."/>
            <person name="Kohler A."/>
            <person name="Nagy L.G."/>
            <person name="Floudas D."/>
            <person name="Copeland A."/>
            <person name="Barry K.W."/>
            <person name="Cichocki N."/>
            <person name="Veneault-Fourrey C."/>
            <person name="LaButti K."/>
            <person name="Lindquist E.A."/>
            <person name="Lipzen A."/>
            <person name="Lundell T."/>
            <person name="Morin E."/>
            <person name="Murat C."/>
            <person name="Sun H."/>
            <person name="Tunlid A."/>
            <person name="Henrissat B."/>
            <person name="Grigoriev I.V."/>
            <person name="Hibbett D.S."/>
            <person name="Martin F."/>
            <person name="Nordberg H.P."/>
            <person name="Cantor M.N."/>
            <person name="Hua S.X."/>
        </authorList>
    </citation>
    <scope>NUCLEOTIDE SEQUENCE [LARGE SCALE GENOMIC DNA]</scope>
    <source>
        <strain evidence="1 2">F 1598</strain>
    </source>
</reference>
<sequence length="162" mass="18040">MASDGPYRGEYVASCASDACGYLVCLERMYPSPGLHIQRYPIRLQAGPMPLRVQKHLAMRYMPVNPPAKRNNCDILASVPVYEPPTNGPKSVADQLLRLDAWAWPGLSQTEFTNLFAVCNLFEGHMCLRPVIDLTGDEPEEPTRASQWTVIDLTADSDEDSQ</sequence>
<evidence type="ECO:0000313" key="1">
    <source>
        <dbReference type="EMBL" id="KIM72028.1"/>
    </source>
</evidence>